<organism evidence="1 2">
    <name type="scientific">Brachionus plicatilis</name>
    <name type="common">Marine rotifer</name>
    <name type="synonym">Brachionus muelleri</name>
    <dbReference type="NCBI Taxonomy" id="10195"/>
    <lineage>
        <taxon>Eukaryota</taxon>
        <taxon>Metazoa</taxon>
        <taxon>Spiralia</taxon>
        <taxon>Gnathifera</taxon>
        <taxon>Rotifera</taxon>
        <taxon>Eurotatoria</taxon>
        <taxon>Monogononta</taxon>
        <taxon>Pseudotrocha</taxon>
        <taxon>Ploima</taxon>
        <taxon>Brachionidae</taxon>
        <taxon>Brachionus</taxon>
    </lineage>
</organism>
<proteinExistence type="predicted"/>
<sequence length="101" mass="12094">MAFHFMKTLGKRIFNVGRIRHNWIKSPSYLLLKISAKNIIFDSVIWKFAFFLINYYKYHGLSSFIEMKLKTKSIQNDAFRPIGLLQDLDDRELQFLTIYLL</sequence>
<gene>
    <name evidence="1" type="ORF">BpHYR1_022515</name>
</gene>
<accession>A0A3M7R3G4</accession>
<evidence type="ECO:0000313" key="2">
    <source>
        <dbReference type="Proteomes" id="UP000276133"/>
    </source>
</evidence>
<dbReference type="Proteomes" id="UP000276133">
    <property type="component" value="Unassembled WGS sequence"/>
</dbReference>
<evidence type="ECO:0000313" key="1">
    <source>
        <dbReference type="EMBL" id="RNA18137.1"/>
    </source>
</evidence>
<dbReference type="AlphaFoldDB" id="A0A3M7R3G4"/>
<keyword evidence="2" id="KW-1185">Reference proteome</keyword>
<reference evidence="1 2" key="1">
    <citation type="journal article" date="2018" name="Sci. Rep.">
        <title>Genomic signatures of local adaptation to the degree of environmental predictability in rotifers.</title>
        <authorList>
            <person name="Franch-Gras L."/>
            <person name="Hahn C."/>
            <person name="Garcia-Roger E.M."/>
            <person name="Carmona M.J."/>
            <person name="Serra M."/>
            <person name="Gomez A."/>
        </authorList>
    </citation>
    <scope>NUCLEOTIDE SEQUENCE [LARGE SCALE GENOMIC DNA]</scope>
    <source>
        <strain evidence="1">HYR1</strain>
    </source>
</reference>
<dbReference type="EMBL" id="REGN01004304">
    <property type="protein sequence ID" value="RNA18137.1"/>
    <property type="molecule type" value="Genomic_DNA"/>
</dbReference>
<protein>
    <submittedName>
        <fullName evidence="1">Uncharacterized protein</fullName>
    </submittedName>
</protein>
<name>A0A3M7R3G4_BRAPC</name>
<comment type="caution">
    <text evidence="1">The sequence shown here is derived from an EMBL/GenBank/DDBJ whole genome shotgun (WGS) entry which is preliminary data.</text>
</comment>